<keyword evidence="3" id="KW-0012">Acyltransferase</keyword>
<dbReference type="RefSeq" id="WP_274267079.1">
    <property type="nucleotide sequence ID" value="NZ_CP117880.1"/>
</dbReference>
<feature type="transmembrane region" description="Helical" evidence="1">
    <location>
        <begin position="34"/>
        <end position="51"/>
    </location>
</feature>
<keyword evidence="3" id="KW-0808">Transferase</keyword>
<sequence>MNSKSFTALIIILYFLSITVLKKRHTRFDTTASSSLKGILSILIILSHINFHADLPIFLTITAWGGTKVALFFFISGYGLMASYLQKGASYLDGFLFKRLWKVVKPLFIVTISFLLLYYLDTGTFKGDLLNELITKGMTPLPYSWFAYAIIVFYLFFFLAFKSGSNDMLKIFITFGLTLLVTLVMKEVGYDRAWWVSNLAFPLGLFFRYKEKVIISYSRTRFGNLALVPLLCFLVLALVLLKIEILYAFAYVLIVMMIMILMSYVKLPSGPIFSTLGKVSYETYLIHGAVLTLLRGKHVYIMNGYLYLATAIILTLILSIITHSFFSGVNRKQS</sequence>
<dbReference type="Pfam" id="PF01757">
    <property type="entry name" value="Acyl_transf_3"/>
    <property type="match status" value="1"/>
</dbReference>
<feature type="transmembrane region" description="Helical" evidence="1">
    <location>
        <begin position="245"/>
        <end position="265"/>
    </location>
</feature>
<reference evidence="3 4" key="1">
    <citation type="submission" date="2023-02" db="EMBL/GenBank/DDBJ databases">
        <title>Genome sequence of Sphingobacterium sp. KACC 22765.</title>
        <authorList>
            <person name="Kim S."/>
            <person name="Heo J."/>
            <person name="Kwon S.-W."/>
        </authorList>
    </citation>
    <scope>NUCLEOTIDE SEQUENCE [LARGE SCALE GENOMIC DNA]</scope>
    <source>
        <strain evidence="3 4">KACC 22765</strain>
    </source>
</reference>
<evidence type="ECO:0000313" key="4">
    <source>
        <dbReference type="Proteomes" id="UP001221558"/>
    </source>
</evidence>
<keyword evidence="1" id="KW-1133">Transmembrane helix</keyword>
<feature type="transmembrane region" description="Helical" evidence="1">
    <location>
        <begin position="168"/>
        <end position="186"/>
    </location>
</feature>
<name>A0ABY7WFE8_9SPHI</name>
<protein>
    <submittedName>
        <fullName evidence="3">Acyltransferase family protein</fullName>
    </submittedName>
</protein>
<feature type="transmembrane region" description="Helical" evidence="1">
    <location>
        <begin position="305"/>
        <end position="326"/>
    </location>
</feature>
<feature type="transmembrane region" description="Helical" evidence="1">
    <location>
        <begin position="57"/>
        <end position="82"/>
    </location>
</feature>
<proteinExistence type="predicted"/>
<feature type="transmembrane region" description="Helical" evidence="1">
    <location>
        <begin position="103"/>
        <end position="120"/>
    </location>
</feature>
<dbReference type="EMBL" id="CP117880">
    <property type="protein sequence ID" value="WDF68346.1"/>
    <property type="molecule type" value="Genomic_DNA"/>
</dbReference>
<organism evidence="3 4">
    <name type="scientific">Sphingobacterium oryzagri</name>
    <dbReference type="NCBI Taxonomy" id="3025669"/>
    <lineage>
        <taxon>Bacteria</taxon>
        <taxon>Pseudomonadati</taxon>
        <taxon>Bacteroidota</taxon>
        <taxon>Sphingobacteriia</taxon>
        <taxon>Sphingobacteriales</taxon>
        <taxon>Sphingobacteriaceae</taxon>
        <taxon>Sphingobacterium</taxon>
    </lineage>
</organism>
<evidence type="ECO:0000313" key="3">
    <source>
        <dbReference type="EMBL" id="WDF68346.1"/>
    </source>
</evidence>
<evidence type="ECO:0000259" key="2">
    <source>
        <dbReference type="Pfam" id="PF01757"/>
    </source>
</evidence>
<keyword evidence="4" id="KW-1185">Reference proteome</keyword>
<feature type="transmembrane region" description="Helical" evidence="1">
    <location>
        <begin position="6"/>
        <end position="22"/>
    </location>
</feature>
<keyword evidence="1" id="KW-0472">Membrane</keyword>
<feature type="transmembrane region" description="Helical" evidence="1">
    <location>
        <begin position="221"/>
        <end position="239"/>
    </location>
</feature>
<evidence type="ECO:0000256" key="1">
    <source>
        <dbReference type="SAM" id="Phobius"/>
    </source>
</evidence>
<feature type="transmembrane region" description="Helical" evidence="1">
    <location>
        <begin position="192"/>
        <end position="209"/>
    </location>
</feature>
<dbReference type="InterPro" id="IPR002656">
    <property type="entry name" value="Acyl_transf_3_dom"/>
</dbReference>
<dbReference type="Proteomes" id="UP001221558">
    <property type="component" value="Chromosome"/>
</dbReference>
<feature type="domain" description="Acyltransferase 3" evidence="2">
    <location>
        <begin position="36"/>
        <end position="322"/>
    </location>
</feature>
<gene>
    <name evidence="3" type="ORF">PQ465_18890</name>
</gene>
<keyword evidence="1" id="KW-0812">Transmembrane</keyword>
<feature type="transmembrane region" description="Helical" evidence="1">
    <location>
        <begin position="140"/>
        <end position="161"/>
    </location>
</feature>
<accession>A0ABY7WFE8</accession>
<dbReference type="GO" id="GO:0016746">
    <property type="term" value="F:acyltransferase activity"/>
    <property type="evidence" value="ECO:0007669"/>
    <property type="project" value="UniProtKB-KW"/>
</dbReference>